<proteinExistence type="predicted"/>
<feature type="region of interest" description="Disordered" evidence="6">
    <location>
        <begin position="93"/>
        <end position="137"/>
    </location>
</feature>
<keyword evidence="5" id="KW-0539">Nucleus</keyword>
<dbReference type="RefSeq" id="XP_025402328.1">
    <property type="nucleotide sequence ID" value="XM_025545202.1"/>
</dbReference>
<evidence type="ECO:0000256" key="1">
    <source>
        <dbReference type="ARBA" id="ARBA00004123"/>
    </source>
</evidence>
<evidence type="ECO:0000313" key="9">
    <source>
        <dbReference type="Proteomes" id="UP000247233"/>
    </source>
</evidence>
<keyword evidence="2" id="KW-0805">Transcription regulation</keyword>
<dbReference type="PANTHER" id="PTHR31001">
    <property type="entry name" value="UNCHARACTERIZED TRANSCRIPTIONAL REGULATORY PROTEIN"/>
    <property type="match status" value="1"/>
</dbReference>
<dbReference type="Gene3D" id="4.10.240.10">
    <property type="entry name" value="Zn(2)-C6 fungal-type DNA-binding domain"/>
    <property type="match status" value="1"/>
</dbReference>
<feature type="compositionally biased region" description="Acidic residues" evidence="6">
    <location>
        <begin position="95"/>
        <end position="107"/>
    </location>
</feature>
<dbReference type="GO" id="GO:0009893">
    <property type="term" value="P:positive regulation of metabolic process"/>
    <property type="evidence" value="ECO:0007669"/>
    <property type="project" value="UniProtKB-ARBA"/>
</dbReference>
<evidence type="ECO:0000256" key="6">
    <source>
        <dbReference type="SAM" id="MobiDB-lite"/>
    </source>
</evidence>
<dbReference type="PROSITE" id="PS50048">
    <property type="entry name" value="ZN2_CY6_FUNGAL_2"/>
    <property type="match status" value="1"/>
</dbReference>
<feature type="compositionally biased region" description="Acidic residues" evidence="6">
    <location>
        <begin position="119"/>
        <end position="135"/>
    </location>
</feature>
<feature type="domain" description="Zn(2)-C6 fungal-type" evidence="7">
    <location>
        <begin position="24"/>
        <end position="55"/>
    </location>
</feature>
<dbReference type="InterPro" id="IPR036864">
    <property type="entry name" value="Zn2-C6_fun-type_DNA-bd_sf"/>
</dbReference>
<keyword evidence="3" id="KW-0238">DNA-binding</keyword>
<dbReference type="OrthoDB" id="4159781at2759"/>
<dbReference type="SUPFAM" id="SSF57701">
    <property type="entry name" value="Zn2/Cys6 DNA-binding domain"/>
    <property type="match status" value="1"/>
</dbReference>
<dbReference type="GO" id="GO:0008270">
    <property type="term" value="F:zinc ion binding"/>
    <property type="evidence" value="ECO:0007669"/>
    <property type="project" value="InterPro"/>
</dbReference>
<evidence type="ECO:0000259" key="7">
    <source>
        <dbReference type="PROSITE" id="PS50048"/>
    </source>
</evidence>
<feature type="compositionally biased region" description="Low complexity" evidence="6">
    <location>
        <begin position="1"/>
        <end position="13"/>
    </location>
</feature>
<dbReference type="AlphaFoldDB" id="A0A317WTK8"/>
<name>A0A317WTK8_9EURO</name>
<dbReference type="STRING" id="1448321.A0A317WTK8"/>
<dbReference type="GO" id="GO:0005634">
    <property type="term" value="C:nucleus"/>
    <property type="evidence" value="ECO:0007669"/>
    <property type="project" value="UniProtKB-SubCell"/>
</dbReference>
<gene>
    <name evidence="8" type="ORF">BO70DRAFT_377569</name>
</gene>
<dbReference type="GO" id="GO:0000981">
    <property type="term" value="F:DNA-binding transcription factor activity, RNA polymerase II-specific"/>
    <property type="evidence" value="ECO:0007669"/>
    <property type="project" value="InterPro"/>
</dbReference>
<evidence type="ECO:0000256" key="3">
    <source>
        <dbReference type="ARBA" id="ARBA00023125"/>
    </source>
</evidence>
<sequence>MPSPSPSQSQSPSQPRPKSRPTASCLPCRTRKVKCNRQTPCTACTARNIPQECKYAAPDADRQAIAQAEVIADLRAKVRRLRGRLASSSVMGIIGDEDGDFEGETGEEGGGGLEGRDGDGEEGEEEEEEEEEEDRVADLEAVYQVLRDGEWGEVQRVVGRLRAGEAVGGIAKDVWMVEKEGECVCMASRGFT</sequence>
<protein>
    <recommendedName>
        <fullName evidence="7">Zn(2)-C6 fungal-type domain-containing protein</fullName>
    </recommendedName>
</protein>
<dbReference type="EMBL" id="MSFL01000004">
    <property type="protein sequence ID" value="PWY89141.1"/>
    <property type="molecule type" value="Genomic_DNA"/>
</dbReference>
<dbReference type="Proteomes" id="UP000247233">
    <property type="component" value="Unassembled WGS sequence"/>
</dbReference>
<evidence type="ECO:0000256" key="2">
    <source>
        <dbReference type="ARBA" id="ARBA00023015"/>
    </source>
</evidence>
<comment type="subcellular location">
    <subcellularLocation>
        <location evidence="1">Nucleus</location>
    </subcellularLocation>
</comment>
<dbReference type="GO" id="GO:0003677">
    <property type="term" value="F:DNA binding"/>
    <property type="evidence" value="ECO:0007669"/>
    <property type="project" value="UniProtKB-KW"/>
</dbReference>
<dbReference type="InterPro" id="IPR001138">
    <property type="entry name" value="Zn2Cys6_DnaBD"/>
</dbReference>
<keyword evidence="4" id="KW-0804">Transcription</keyword>
<dbReference type="VEuPathDB" id="FungiDB:BO70DRAFT_377569"/>
<dbReference type="Pfam" id="PF00172">
    <property type="entry name" value="Zn_clus"/>
    <property type="match status" value="1"/>
</dbReference>
<keyword evidence="9" id="KW-1185">Reference proteome</keyword>
<dbReference type="SMART" id="SM00066">
    <property type="entry name" value="GAL4"/>
    <property type="match status" value="1"/>
</dbReference>
<accession>A0A317WTK8</accession>
<feature type="region of interest" description="Disordered" evidence="6">
    <location>
        <begin position="1"/>
        <end position="25"/>
    </location>
</feature>
<dbReference type="PROSITE" id="PS00463">
    <property type="entry name" value="ZN2_CY6_FUNGAL_1"/>
    <property type="match status" value="1"/>
</dbReference>
<organism evidence="8 9">
    <name type="scientific">Aspergillus heteromorphus CBS 117.55</name>
    <dbReference type="NCBI Taxonomy" id="1448321"/>
    <lineage>
        <taxon>Eukaryota</taxon>
        <taxon>Fungi</taxon>
        <taxon>Dikarya</taxon>
        <taxon>Ascomycota</taxon>
        <taxon>Pezizomycotina</taxon>
        <taxon>Eurotiomycetes</taxon>
        <taxon>Eurotiomycetidae</taxon>
        <taxon>Eurotiales</taxon>
        <taxon>Aspergillaceae</taxon>
        <taxon>Aspergillus</taxon>
        <taxon>Aspergillus subgen. Circumdati</taxon>
    </lineage>
</organism>
<dbReference type="CDD" id="cd00067">
    <property type="entry name" value="GAL4"/>
    <property type="match status" value="1"/>
</dbReference>
<evidence type="ECO:0000256" key="4">
    <source>
        <dbReference type="ARBA" id="ARBA00023163"/>
    </source>
</evidence>
<evidence type="ECO:0000313" key="8">
    <source>
        <dbReference type="EMBL" id="PWY89141.1"/>
    </source>
</evidence>
<dbReference type="GeneID" id="37067439"/>
<reference evidence="8 9" key="1">
    <citation type="submission" date="2016-12" db="EMBL/GenBank/DDBJ databases">
        <title>The genomes of Aspergillus section Nigri reveals drivers in fungal speciation.</title>
        <authorList>
            <consortium name="DOE Joint Genome Institute"/>
            <person name="Vesth T.C."/>
            <person name="Nybo J."/>
            <person name="Theobald S."/>
            <person name="Brandl J."/>
            <person name="Frisvad J.C."/>
            <person name="Nielsen K.F."/>
            <person name="Lyhne E.K."/>
            <person name="Kogle M.E."/>
            <person name="Kuo A."/>
            <person name="Riley R."/>
            <person name="Clum A."/>
            <person name="Nolan M."/>
            <person name="Lipzen A."/>
            <person name="Salamov A."/>
            <person name="Henrissat B."/>
            <person name="Wiebenga A."/>
            <person name="De Vries R.P."/>
            <person name="Grigoriev I.V."/>
            <person name="Mortensen U.H."/>
            <person name="Andersen M.R."/>
            <person name="Baker S.E."/>
        </authorList>
    </citation>
    <scope>NUCLEOTIDE SEQUENCE [LARGE SCALE GENOMIC DNA]</scope>
    <source>
        <strain evidence="8 9">CBS 117.55</strain>
    </source>
</reference>
<comment type="caution">
    <text evidence="8">The sequence shown here is derived from an EMBL/GenBank/DDBJ whole genome shotgun (WGS) entry which is preliminary data.</text>
</comment>
<evidence type="ECO:0000256" key="5">
    <source>
        <dbReference type="ARBA" id="ARBA00023242"/>
    </source>
</evidence>
<dbReference type="InterPro" id="IPR050613">
    <property type="entry name" value="Sec_Metabolite_Reg"/>
</dbReference>